<reference evidence="1" key="2">
    <citation type="submission" date="2025-09" db="UniProtKB">
        <authorList>
            <consortium name="EnsemblPlants"/>
        </authorList>
    </citation>
    <scope>IDENTIFICATION</scope>
</reference>
<evidence type="ECO:0000313" key="2">
    <source>
        <dbReference type="Proteomes" id="UP001732700"/>
    </source>
</evidence>
<dbReference type="EnsemblPlants" id="AVESA.00010b.r2.5DG0970560.1">
    <property type="protein sequence ID" value="AVESA.00010b.r2.5DG0970560.1.CDS"/>
    <property type="gene ID" value="AVESA.00010b.r2.5DG0970560"/>
</dbReference>
<sequence length="259" mass="28010">MDDAVAVASANCRCSRVVYVGNIAFNATEEEARAACELIGPVLSMRVATDAGTGKRKGYAFVEYADDATAQSACRNLQGHILRGRPLRVGLADSDRARRRKGDYEPVGLEDAIHAACLVSGRPPAASITRLLATATRHHLRETMATFQSMGEEACKALEEQVPGLAEAMEQVQHLLDMAAAADAEEARGKKRASAEEADDQRTKLQKKKSYCMLNSFATAVKEHGSKSSQSKLSMFVTVHKHCLLSGPDFAILADYHSK</sequence>
<accession>A0ACD5YAN8</accession>
<name>A0ACD5YAN8_AVESA</name>
<dbReference type="Proteomes" id="UP001732700">
    <property type="component" value="Chromosome 5D"/>
</dbReference>
<protein>
    <submittedName>
        <fullName evidence="1">Uncharacterized protein</fullName>
    </submittedName>
</protein>
<organism evidence="1 2">
    <name type="scientific">Avena sativa</name>
    <name type="common">Oat</name>
    <dbReference type="NCBI Taxonomy" id="4498"/>
    <lineage>
        <taxon>Eukaryota</taxon>
        <taxon>Viridiplantae</taxon>
        <taxon>Streptophyta</taxon>
        <taxon>Embryophyta</taxon>
        <taxon>Tracheophyta</taxon>
        <taxon>Spermatophyta</taxon>
        <taxon>Magnoliopsida</taxon>
        <taxon>Liliopsida</taxon>
        <taxon>Poales</taxon>
        <taxon>Poaceae</taxon>
        <taxon>BOP clade</taxon>
        <taxon>Pooideae</taxon>
        <taxon>Poodae</taxon>
        <taxon>Poeae</taxon>
        <taxon>Poeae Chloroplast Group 1 (Aveneae type)</taxon>
        <taxon>Aveninae</taxon>
        <taxon>Avena</taxon>
    </lineage>
</organism>
<evidence type="ECO:0000313" key="1">
    <source>
        <dbReference type="EnsemblPlants" id="AVESA.00010b.r2.5DG0970560.1.CDS"/>
    </source>
</evidence>
<reference evidence="1" key="1">
    <citation type="submission" date="2021-05" db="EMBL/GenBank/DDBJ databases">
        <authorList>
            <person name="Scholz U."/>
            <person name="Mascher M."/>
            <person name="Fiebig A."/>
        </authorList>
    </citation>
    <scope>NUCLEOTIDE SEQUENCE [LARGE SCALE GENOMIC DNA]</scope>
</reference>
<proteinExistence type="predicted"/>
<keyword evidence="2" id="KW-1185">Reference proteome</keyword>